<dbReference type="CDD" id="cd06558">
    <property type="entry name" value="crotonase-like"/>
    <property type="match status" value="1"/>
</dbReference>
<gene>
    <name evidence="5" type="ORF">SAMN05443575_3278</name>
</gene>
<dbReference type="Proteomes" id="UP000186132">
    <property type="component" value="Unassembled WGS sequence"/>
</dbReference>
<dbReference type="SUPFAM" id="SSF52096">
    <property type="entry name" value="ClpP/crotonase"/>
    <property type="match status" value="1"/>
</dbReference>
<dbReference type="Gene3D" id="3.90.226.10">
    <property type="entry name" value="2-enoyl-CoA Hydratase, Chain A, domain 1"/>
    <property type="match status" value="1"/>
</dbReference>
<evidence type="ECO:0000256" key="3">
    <source>
        <dbReference type="ARBA" id="ARBA00022801"/>
    </source>
</evidence>
<dbReference type="GO" id="GO:0006574">
    <property type="term" value="P:L-valine catabolic process"/>
    <property type="evidence" value="ECO:0007669"/>
    <property type="project" value="TreeGrafter"/>
</dbReference>
<dbReference type="GO" id="GO:0005829">
    <property type="term" value="C:cytosol"/>
    <property type="evidence" value="ECO:0007669"/>
    <property type="project" value="TreeGrafter"/>
</dbReference>
<dbReference type="InterPro" id="IPR029045">
    <property type="entry name" value="ClpP/crotonase-like_dom_sf"/>
</dbReference>
<dbReference type="STRING" id="1206085.SAMN05443575_3278"/>
<dbReference type="RefSeq" id="WP_073391466.1">
    <property type="nucleotide sequence ID" value="NZ_FQVU01000004.1"/>
</dbReference>
<dbReference type="EC" id="3.1.2.4" evidence="2"/>
<evidence type="ECO:0000259" key="4">
    <source>
        <dbReference type="Pfam" id="PF16113"/>
    </source>
</evidence>
<dbReference type="Pfam" id="PF16113">
    <property type="entry name" value="ECH_2"/>
    <property type="match status" value="1"/>
</dbReference>
<keyword evidence="6" id="KW-1185">Reference proteome</keyword>
<reference evidence="5 6" key="1">
    <citation type="submission" date="2016-11" db="EMBL/GenBank/DDBJ databases">
        <authorList>
            <person name="Jaros S."/>
            <person name="Januszkiewicz K."/>
            <person name="Wedrychowicz H."/>
        </authorList>
    </citation>
    <scope>NUCLEOTIDE SEQUENCE [LARGE SCALE GENOMIC DNA]</scope>
    <source>
        <strain evidence="5 6">DSM 45627</strain>
    </source>
</reference>
<proteinExistence type="predicted"/>
<dbReference type="PANTHER" id="PTHR43176">
    <property type="entry name" value="3-HYDROXYISOBUTYRYL-COA HYDROLASE-RELATED"/>
    <property type="match status" value="1"/>
</dbReference>
<evidence type="ECO:0000313" key="6">
    <source>
        <dbReference type="Proteomes" id="UP000186132"/>
    </source>
</evidence>
<comment type="catalytic activity">
    <reaction evidence="1">
        <text>3-hydroxy-2-methylpropanoyl-CoA + H2O = 3-hydroxy-2-methylpropanoate + CoA + H(+)</text>
        <dbReference type="Rhea" id="RHEA:20888"/>
        <dbReference type="ChEBI" id="CHEBI:11805"/>
        <dbReference type="ChEBI" id="CHEBI:15377"/>
        <dbReference type="ChEBI" id="CHEBI:15378"/>
        <dbReference type="ChEBI" id="CHEBI:57287"/>
        <dbReference type="ChEBI" id="CHEBI:57340"/>
        <dbReference type="EC" id="3.1.2.4"/>
    </reaction>
</comment>
<dbReference type="NCBIfam" id="NF004127">
    <property type="entry name" value="PRK05617.1"/>
    <property type="match status" value="1"/>
</dbReference>
<accession>A0A1M5Q370</accession>
<dbReference type="AlphaFoldDB" id="A0A1M5Q370"/>
<protein>
    <recommendedName>
        <fullName evidence="2">3-hydroxyisobutyryl-CoA hydrolase</fullName>
        <ecNumber evidence="2">3.1.2.4</ecNumber>
    </recommendedName>
</protein>
<dbReference type="InterPro" id="IPR045004">
    <property type="entry name" value="ECH_dom"/>
</dbReference>
<keyword evidence="3" id="KW-0378">Hydrolase</keyword>
<evidence type="ECO:0000256" key="2">
    <source>
        <dbReference type="ARBA" id="ARBA00011915"/>
    </source>
</evidence>
<evidence type="ECO:0000313" key="5">
    <source>
        <dbReference type="EMBL" id="SHH08422.1"/>
    </source>
</evidence>
<feature type="domain" description="Enoyl-CoA hydratase/isomerase" evidence="4">
    <location>
        <begin position="22"/>
        <end position="341"/>
    </location>
</feature>
<dbReference type="EMBL" id="FQVU01000004">
    <property type="protein sequence ID" value="SHH08422.1"/>
    <property type="molecule type" value="Genomic_DNA"/>
</dbReference>
<dbReference type="InterPro" id="IPR032259">
    <property type="entry name" value="HIBYL-CoA-H"/>
</dbReference>
<organism evidence="5 6">
    <name type="scientific">Jatrophihabitans endophyticus</name>
    <dbReference type="NCBI Taxonomy" id="1206085"/>
    <lineage>
        <taxon>Bacteria</taxon>
        <taxon>Bacillati</taxon>
        <taxon>Actinomycetota</taxon>
        <taxon>Actinomycetes</taxon>
        <taxon>Jatrophihabitantales</taxon>
        <taxon>Jatrophihabitantaceae</taxon>
        <taxon>Jatrophihabitans</taxon>
    </lineage>
</organism>
<dbReference type="GO" id="GO:0003860">
    <property type="term" value="F:3-hydroxyisobutyryl-CoA hydrolase activity"/>
    <property type="evidence" value="ECO:0007669"/>
    <property type="project" value="UniProtKB-EC"/>
</dbReference>
<evidence type="ECO:0000256" key="1">
    <source>
        <dbReference type="ARBA" id="ARBA00001709"/>
    </source>
</evidence>
<sequence length="345" mass="36588">MTALRTVETGTEHLHARVEGRVGRITLDRPKALNALTMPMLHGMHRALRAWLHDDAVRTVVLDSTASPRAFCAGGDIVAVRDSALGDHRLARALWRHEYTLDLRLARYPKPVVSFLDGLVLGGGVGIGAHRPVRVVTATTQLAMPEVAIGLAPDVGGLYLLARLPDELGTHAALTGARLDAATLLRVGLAEAFVPTDHLPDLLDRLRTTDAAVAVAAAATTPPDAAPTPAWIPRCFTGDDAEEIVRRLRAEAEPAAHAAADTMESGSPIALAVTLAGLRRAAAMTDLAQCLRQDYALSCAFLAGPDLPEGIRATVVDKDRTPRWSVTGLAAVSAAQVASYFTDDR</sequence>
<dbReference type="PANTHER" id="PTHR43176:SF3">
    <property type="entry name" value="3-HYDROXYISOBUTYRYL-COA HYDROLASE, MITOCHONDRIAL"/>
    <property type="match status" value="1"/>
</dbReference>
<name>A0A1M5Q370_9ACTN</name>